<dbReference type="InterPro" id="IPR022287">
    <property type="entry name" value="ABC_trnsptr_F420-0_sub-bd_pred"/>
</dbReference>
<feature type="compositionally biased region" description="Basic residues" evidence="2">
    <location>
        <begin position="44"/>
        <end position="53"/>
    </location>
</feature>
<keyword evidence="5" id="KW-1185">Reference proteome</keyword>
<feature type="compositionally biased region" description="Low complexity" evidence="2">
    <location>
        <begin position="1"/>
        <end position="19"/>
    </location>
</feature>
<evidence type="ECO:0000313" key="5">
    <source>
        <dbReference type="Proteomes" id="UP000222106"/>
    </source>
</evidence>
<dbReference type="Gene3D" id="3.40.50.1980">
    <property type="entry name" value="Nitrogenase molybdenum iron protein domain"/>
    <property type="match status" value="2"/>
</dbReference>
<accession>A0A2A9EHI6</accession>
<dbReference type="InterPro" id="IPR050902">
    <property type="entry name" value="ABC_Transporter_SBP"/>
</dbReference>
<dbReference type="Proteomes" id="UP000222106">
    <property type="component" value="Unassembled WGS sequence"/>
</dbReference>
<dbReference type="Pfam" id="PF01497">
    <property type="entry name" value="Peripla_BP_2"/>
    <property type="match status" value="1"/>
</dbReference>
<dbReference type="SUPFAM" id="SSF53807">
    <property type="entry name" value="Helical backbone' metal receptor"/>
    <property type="match status" value="1"/>
</dbReference>
<dbReference type="PANTHER" id="PTHR30535">
    <property type="entry name" value="VITAMIN B12-BINDING PROTEIN"/>
    <property type="match status" value="1"/>
</dbReference>
<feature type="region of interest" description="Disordered" evidence="2">
    <location>
        <begin position="1"/>
        <end position="53"/>
    </location>
</feature>
<dbReference type="PANTHER" id="PTHR30535:SF7">
    <property type="entry name" value="IRON(III) DICITRATE-BINDING PROTEIN"/>
    <property type="match status" value="1"/>
</dbReference>
<sequence>MPTPRHVPAVPHRVPTAPRQLSAPHRSSGRRATPPGPSTSPRRGPLRPRRTASFRRRTLALVACLTLGGSLAACAGSDTFGAGGTAAGPAGATSGPGGSGAPDDVAEAFPVTATSCGVETTLEAPPERIVTIKSSATEMVLALGAGNRLVGTAFADGPVPADLAAAATDVPVLAEKNPSTEAVLELEPDLIYAGWESNLSADGAGERAMFQGLGVATYVSPSACKGPAYRPEKLTFDLVFDEIAEAGRLLGADEAAADLVAEQRAELDSVVRSDAGLTALWYSSGEDVPYVGAGIGAPQMIMDAVGLENVAGEVKDTWTSLGWEAVAEANPDVIVLVDATWNTAEHKRATLERNPVTATLPAVQEERYLVVPFPATEAGVRNVPAVTDLAEQLAELGVTP</sequence>
<dbReference type="PROSITE" id="PS50983">
    <property type="entry name" value="FE_B12_PBP"/>
    <property type="match status" value="1"/>
</dbReference>
<comment type="caution">
    <text evidence="4">The sequence shown here is derived from an EMBL/GenBank/DDBJ whole genome shotgun (WGS) entry which is preliminary data.</text>
</comment>
<name>A0A2A9EHI6_9MICO</name>
<dbReference type="EMBL" id="PDJI01000004">
    <property type="protein sequence ID" value="PFG38527.1"/>
    <property type="molecule type" value="Genomic_DNA"/>
</dbReference>
<evidence type="ECO:0000313" key="4">
    <source>
        <dbReference type="EMBL" id="PFG38527.1"/>
    </source>
</evidence>
<evidence type="ECO:0000256" key="1">
    <source>
        <dbReference type="ARBA" id="ARBA00008814"/>
    </source>
</evidence>
<feature type="domain" description="Fe/B12 periplasmic-binding" evidence="3">
    <location>
        <begin position="128"/>
        <end position="400"/>
    </location>
</feature>
<dbReference type="NCBIfam" id="TIGR03868">
    <property type="entry name" value="F420-O_ABCperi"/>
    <property type="match status" value="1"/>
</dbReference>
<evidence type="ECO:0000256" key="2">
    <source>
        <dbReference type="SAM" id="MobiDB-lite"/>
    </source>
</evidence>
<reference evidence="4 5" key="1">
    <citation type="submission" date="2017-10" db="EMBL/GenBank/DDBJ databases">
        <title>Sequencing the genomes of 1000 actinobacteria strains.</title>
        <authorList>
            <person name="Klenk H.-P."/>
        </authorList>
    </citation>
    <scope>NUCLEOTIDE SEQUENCE [LARGE SCALE GENOMIC DNA]</scope>
    <source>
        <strain evidence="4 5">DSM 21838</strain>
    </source>
</reference>
<organism evidence="4 5">
    <name type="scientific">Georgenia soli</name>
    <dbReference type="NCBI Taxonomy" id="638953"/>
    <lineage>
        <taxon>Bacteria</taxon>
        <taxon>Bacillati</taxon>
        <taxon>Actinomycetota</taxon>
        <taxon>Actinomycetes</taxon>
        <taxon>Micrococcales</taxon>
        <taxon>Bogoriellaceae</taxon>
        <taxon>Georgenia</taxon>
    </lineage>
</organism>
<comment type="similarity">
    <text evidence="1">Belongs to the bacterial solute-binding protein 8 family.</text>
</comment>
<protein>
    <submittedName>
        <fullName evidence="4">Iron complex transport system substrate-binding protein</fullName>
    </submittedName>
</protein>
<dbReference type="InterPro" id="IPR002491">
    <property type="entry name" value="ABC_transptr_periplasmic_BD"/>
</dbReference>
<evidence type="ECO:0000259" key="3">
    <source>
        <dbReference type="PROSITE" id="PS50983"/>
    </source>
</evidence>
<dbReference type="AlphaFoldDB" id="A0A2A9EHI6"/>
<feature type="region of interest" description="Disordered" evidence="2">
    <location>
        <begin position="86"/>
        <end position="105"/>
    </location>
</feature>
<gene>
    <name evidence="4" type="ORF">ATJ97_1005</name>
</gene>
<proteinExistence type="inferred from homology"/>